<dbReference type="RefSeq" id="WP_107350837.1">
    <property type="nucleotide sequence ID" value="NZ_PYMH01000013.1"/>
</dbReference>
<evidence type="ECO:0000313" key="2">
    <source>
        <dbReference type="Proteomes" id="UP000241222"/>
    </source>
</evidence>
<keyword evidence="2" id="KW-1185">Reference proteome</keyword>
<organism evidence="1 2">
    <name type="scientific">Photobacterium lutimaris</name>
    <dbReference type="NCBI Taxonomy" id="388278"/>
    <lineage>
        <taxon>Bacteria</taxon>
        <taxon>Pseudomonadati</taxon>
        <taxon>Pseudomonadota</taxon>
        <taxon>Gammaproteobacteria</taxon>
        <taxon>Vibrionales</taxon>
        <taxon>Vibrionaceae</taxon>
        <taxon>Photobacterium</taxon>
    </lineage>
</organism>
<reference evidence="1 2" key="1">
    <citation type="submission" date="2018-03" db="EMBL/GenBank/DDBJ databases">
        <title>Whole genome sequencing of Histamine producing bacteria.</title>
        <authorList>
            <person name="Butler K."/>
        </authorList>
    </citation>
    <scope>NUCLEOTIDE SEQUENCE [LARGE SCALE GENOMIC DNA]</scope>
    <source>
        <strain evidence="1 2">JCM 13586</strain>
    </source>
</reference>
<accession>A0A2T3ITL5</accession>
<comment type="caution">
    <text evidence="1">The sequence shown here is derived from an EMBL/GenBank/DDBJ whole genome shotgun (WGS) entry which is preliminary data.</text>
</comment>
<dbReference type="AlphaFoldDB" id="A0A2T3ITL5"/>
<dbReference type="EMBL" id="PYMH01000013">
    <property type="protein sequence ID" value="PSU31706.1"/>
    <property type="molecule type" value="Genomic_DNA"/>
</dbReference>
<proteinExistence type="predicted"/>
<dbReference type="OrthoDB" id="7068171at2"/>
<protein>
    <submittedName>
        <fullName evidence="1">Uncharacterized protein</fullName>
    </submittedName>
</protein>
<sequence length="78" mass="8689">MEKKSYRDILMEYFGGDIASIVGCGLDRAGGHYTCDVQNKAIALYEKNIDEFNRLPIGARRQIIADFVTSGIKPDGYV</sequence>
<evidence type="ECO:0000313" key="1">
    <source>
        <dbReference type="EMBL" id="PSU31706.1"/>
    </source>
</evidence>
<gene>
    <name evidence="1" type="ORF">C9I99_21195</name>
</gene>
<name>A0A2T3ITL5_9GAMM</name>
<dbReference type="Proteomes" id="UP000241222">
    <property type="component" value="Unassembled WGS sequence"/>
</dbReference>